<protein>
    <submittedName>
        <fullName evidence="1">Uncharacterized protein</fullName>
    </submittedName>
</protein>
<evidence type="ECO:0000313" key="1">
    <source>
        <dbReference type="EMBL" id="QUC66230.1"/>
    </source>
</evidence>
<reference evidence="1" key="1">
    <citation type="submission" date="2021-01" db="EMBL/GenBank/DDBJ databases">
        <title>Complete genome sequence of Clostridiales bacterium R-7.</title>
        <authorList>
            <person name="Mahoney-Kurpe S.C."/>
            <person name="Palevich N."/>
            <person name="Koike S."/>
            <person name="Moon C.D."/>
            <person name="Attwood G.T."/>
        </authorList>
    </citation>
    <scope>NUCLEOTIDE SEQUENCE</scope>
    <source>
        <strain evidence="1">R-7</strain>
    </source>
</reference>
<sequence length="115" mass="13042">MDTRSNGKSISTTDNTETAPTPVWQLHPRISRVFMLSARGWLLLFLFFVAVLFLLLLGTGTIANWMDSLIPILLVVFVLLGVGAFFIKRLSISNAQDNHDKAEQEKEESYGYHHY</sequence>
<dbReference type="EMBL" id="CP068393">
    <property type="protein sequence ID" value="QUC66230.1"/>
    <property type="molecule type" value="Genomic_DNA"/>
</dbReference>
<evidence type="ECO:0000313" key="2">
    <source>
        <dbReference type="Proteomes" id="UP000682782"/>
    </source>
</evidence>
<organism evidence="1 2">
    <name type="scientific">Aristaeella hokkaidonensis</name>
    <dbReference type="NCBI Taxonomy" id="3046382"/>
    <lineage>
        <taxon>Bacteria</taxon>
        <taxon>Bacillati</taxon>
        <taxon>Bacillota</taxon>
        <taxon>Clostridia</taxon>
        <taxon>Eubacteriales</taxon>
        <taxon>Aristaeellaceae</taxon>
        <taxon>Aristaeella</taxon>
    </lineage>
</organism>
<proteinExistence type="predicted"/>
<keyword evidence="2" id="KW-1185">Reference proteome</keyword>
<accession>A0AC61MUY9</accession>
<gene>
    <name evidence="1" type="ORF">JYE49_10155</name>
</gene>
<name>A0AC61MUY9_9FIRM</name>
<dbReference type="Proteomes" id="UP000682782">
    <property type="component" value="Chromosome"/>
</dbReference>